<keyword evidence="5" id="KW-1133">Transmembrane helix</keyword>
<organism evidence="7 8">
    <name type="scientific">Helianthus annuus</name>
    <name type="common">Common sunflower</name>
    <dbReference type="NCBI Taxonomy" id="4232"/>
    <lineage>
        <taxon>Eukaryota</taxon>
        <taxon>Viridiplantae</taxon>
        <taxon>Streptophyta</taxon>
        <taxon>Embryophyta</taxon>
        <taxon>Tracheophyta</taxon>
        <taxon>Spermatophyta</taxon>
        <taxon>Magnoliopsida</taxon>
        <taxon>eudicotyledons</taxon>
        <taxon>Gunneridae</taxon>
        <taxon>Pentapetalae</taxon>
        <taxon>asterids</taxon>
        <taxon>campanulids</taxon>
        <taxon>Asterales</taxon>
        <taxon>Asteraceae</taxon>
        <taxon>Asteroideae</taxon>
        <taxon>Heliantheae alliance</taxon>
        <taxon>Heliantheae</taxon>
        <taxon>Helianthus</taxon>
    </lineage>
</organism>
<dbReference type="PROSITE" id="PS51292">
    <property type="entry name" value="ZF_RING_CH"/>
    <property type="match status" value="1"/>
</dbReference>
<reference evidence="7" key="1">
    <citation type="journal article" date="2017" name="Nature">
        <title>The sunflower genome provides insights into oil metabolism, flowering and Asterid evolution.</title>
        <authorList>
            <person name="Badouin H."/>
            <person name="Gouzy J."/>
            <person name="Grassa C.J."/>
            <person name="Murat F."/>
            <person name="Staton S.E."/>
            <person name="Cottret L."/>
            <person name="Lelandais-Briere C."/>
            <person name="Owens G.L."/>
            <person name="Carrere S."/>
            <person name="Mayjonade B."/>
            <person name="Legrand L."/>
            <person name="Gill N."/>
            <person name="Kane N.C."/>
            <person name="Bowers J.E."/>
            <person name="Hubner S."/>
            <person name="Bellec A."/>
            <person name="Berard A."/>
            <person name="Berges H."/>
            <person name="Blanchet N."/>
            <person name="Boniface M.C."/>
            <person name="Brunel D."/>
            <person name="Catrice O."/>
            <person name="Chaidir N."/>
            <person name="Claudel C."/>
            <person name="Donnadieu C."/>
            <person name="Faraut T."/>
            <person name="Fievet G."/>
            <person name="Helmstetter N."/>
            <person name="King M."/>
            <person name="Knapp S.J."/>
            <person name="Lai Z."/>
            <person name="Le Paslier M.C."/>
            <person name="Lippi Y."/>
            <person name="Lorenzon L."/>
            <person name="Mandel J.R."/>
            <person name="Marage G."/>
            <person name="Marchand G."/>
            <person name="Marquand E."/>
            <person name="Bret-Mestries E."/>
            <person name="Morien E."/>
            <person name="Nambeesan S."/>
            <person name="Nguyen T."/>
            <person name="Pegot-Espagnet P."/>
            <person name="Pouilly N."/>
            <person name="Raftis F."/>
            <person name="Sallet E."/>
            <person name="Schiex T."/>
            <person name="Thomas J."/>
            <person name="Vandecasteele C."/>
            <person name="Vares D."/>
            <person name="Vear F."/>
            <person name="Vautrin S."/>
            <person name="Crespi M."/>
            <person name="Mangin B."/>
            <person name="Burke J.M."/>
            <person name="Salse J."/>
            <person name="Munos S."/>
            <person name="Vincourt P."/>
            <person name="Rieseberg L.H."/>
            <person name="Langlade N.B."/>
        </authorList>
    </citation>
    <scope>NUCLEOTIDE SEQUENCE</scope>
    <source>
        <tissue evidence="7">Leaves</tissue>
    </source>
</reference>
<dbReference type="AlphaFoldDB" id="A0A9K3MW79"/>
<feature type="region of interest" description="Disordered" evidence="4">
    <location>
        <begin position="42"/>
        <end position="64"/>
    </location>
</feature>
<feature type="domain" description="RING-CH-type" evidence="6">
    <location>
        <begin position="92"/>
        <end position="161"/>
    </location>
</feature>
<dbReference type="Pfam" id="PF12906">
    <property type="entry name" value="RINGv"/>
    <property type="match status" value="1"/>
</dbReference>
<dbReference type="CDD" id="cd16495">
    <property type="entry name" value="RING_CH-C4HC3_MARCH"/>
    <property type="match status" value="1"/>
</dbReference>
<dbReference type="OrthoDB" id="1912066at2759"/>
<keyword evidence="3" id="KW-0862">Zinc</keyword>
<name>A0A9K3MW79_HELAN</name>
<keyword evidence="5" id="KW-0472">Membrane</keyword>
<dbReference type="SMART" id="SM00744">
    <property type="entry name" value="RINGv"/>
    <property type="match status" value="1"/>
</dbReference>
<sequence>MLSSSLFGYILNSSTSPIFLVNMISLNESQFDIEAGHGCGVGGNDTPRQSGSSDDSKEGSITTTENVGLESSVSEFSVVDLESNHGGGREVHLLKVEKDCRICHLSLDVNSEESGNYGIPIELGCSCKDDLAAAHKHCAEAWFKIKGNRTCEICGSIARNIAGADEVELIDQWNGPTGSTGTQATVPSETMATSEAHNLWQGHRFLNILLASMVFAFVISWLFHFNVPS</sequence>
<gene>
    <name evidence="7" type="ORF">HanXRQr2_Chr12g0543031</name>
</gene>
<dbReference type="Gene3D" id="3.30.40.10">
    <property type="entry name" value="Zinc/RING finger domain, C3HC4 (zinc finger)"/>
    <property type="match status" value="1"/>
</dbReference>
<reference evidence="7" key="2">
    <citation type="submission" date="2020-06" db="EMBL/GenBank/DDBJ databases">
        <title>Helianthus annuus Genome sequencing and assembly Release 2.</title>
        <authorList>
            <person name="Gouzy J."/>
            <person name="Langlade N."/>
            <person name="Munos S."/>
        </authorList>
    </citation>
    <scope>NUCLEOTIDE SEQUENCE</scope>
    <source>
        <tissue evidence="7">Leaves</tissue>
    </source>
</reference>
<dbReference type="InterPro" id="IPR011016">
    <property type="entry name" value="Znf_RING-CH"/>
</dbReference>
<dbReference type="PANTHER" id="PTHR46214">
    <property type="entry name" value="ZINC FINGER, RING-CH-TYPE"/>
    <property type="match status" value="1"/>
</dbReference>
<dbReference type="SUPFAM" id="SSF57850">
    <property type="entry name" value="RING/U-box"/>
    <property type="match status" value="1"/>
</dbReference>
<keyword evidence="2" id="KW-0863">Zinc-finger</keyword>
<evidence type="ECO:0000259" key="6">
    <source>
        <dbReference type="PROSITE" id="PS51292"/>
    </source>
</evidence>
<proteinExistence type="predicted"/>
<feature type="compositionally biased region" description="Polar residues" evidence="4">
    <location>
        <begin position="46"/>
        <end position="64"/>
    </location>
</feature>
<protein>
    <submittedName>
        <fullName evidence="7">E3 ubiquitin-protein ligase MARCH</fullName>
    </submittedName>
</protein>
<evidence type="ECO:0000256" key="2">
    <source>
        <dbReference type="ARBA" id="ARBA00022771"/>
    </source>
</evidence>
<accession>A0A9K3MW79</accession>
<feature type="transmembrane region" description="Helical" evidence="5">
    <location>
        <begin position="205"/>
        <end position="223"/>
    </location>
</feature>
<keyword evidence="5" id="KW-0812">Transmembrane</keyword>
<comment type="caution">
    <text evidence="7">The sequence shown here is derived from an EMBL/GenBank/DDBJ whole genome shotgun (WGS) entry which is preliminary data.</text>
</comment>
<evidence type="ECO:0000313" key="8">
    <source>
        <dbReference type="Proteomes" id="UP000215914"/>
    </source>
</evidence>
<evidence type="ECO:0000256" key="5">
    <source>
        <dbReference type="SAM" id="Phobius"/>
    </source>
</evidence>
<evidence type="ECO:0000256" key="3">
    <source>
        <dbReference type="ARBA" id="ARBA00022833"/>
    </source>
</evidence>
<dbReference type="InterPro" id="IPR013083">
    <property type="entry name" value="Znf_RING/FYVE/PHD"/>
</dbReference>
<evidence type="ECO:0000256" key="1">
    <source>
        <dbReference type="ARBA" id="ARBA00022723"/>
    </source>
</evidence>
<dbReference type="EMBL" id="MNCJ02000327">
    <property type="protein sequence ID" value="KAF5778056.1"/>
    <property type="molecule type" value="Genomic_DNA"/>
</dbReference>
<keyword evidence="8" id="KW-1185">Reference proteome</keyword>
<evidence type="ECO:0000313" key="7">
    <source>
        <dbReference type="EMBL" id="KAF5778056.1"/>
    </source>
</evidence>
<dbReference type="GO" id="GO:0008270">
    <property type="term" value="F:zinc ion binding"/>
    <property type="evidence" value="ECO:0007669"/>
    <property type="project" value="UniProtKB-KW"/>
</dbReference>
<dbReference type="Gramene" id="mRNA:HanXRQr2_Chr12g0543031">
    <property type="protein sequence ID" value="mRNA:HanXRQr2_Chr12g0543031"/>
    <property type="gene ID" value="HanXRQr2_Chr12g0543031"/>
</dbReference>
<dbReference type="PANTHER" id="PTHR46214:SF30">
    <property type="entry name" value="OS01G0850200 PROTEIN"/>
    <property type="match status" value="1"/>
</dbReference>
<keyword evidence="1" id="KW-0479">Metal-binding</keyword>
<evidence type="ECO:0000256" key="4">
    <source>
        <dbReference type="SAM" id="MobiDB-lite"/>
    </source>
</evidence>
<dbReference type="Proteomes" id="UP000215914">
    <property type="component" value="Unassembled WGS sequence"/>
</dbReference>